<dbReference type="Pfam" id="PF01636">
    <property type="entry name" value="APH"/>
    <property type="match status" value="1"/>
</dbReference>
<dbReference type="Proteomes" id="UP000248597">
    <property type="component" value="Unassembled WGS sequence"/>
</dbReference>
<accession>A0A2W5L512</accession>
<dbReference type="InterPro" id="IPR002575">
    <property type="entry name" value="Aminoglycoside_PTrfase"/>
</dbReference>
<dbReference type="InterPro" id="IPR041726">
    <property type="entry name" value="ACAD10_11_N"/>
</dbReference>
<dbReference type="AlphaFoldDB" id="A0A2W5L512"/>
<evidence type="ECO:0000256" key="1">
    <source>
        <dbReference type="SAM" id="MobiDB-lite"/>
    </source>
</evidence>
<dbReference type="InterPro" id="IPR011009">
    <property type="entry name" value="Kinase-like_dom_sf"/>
</dbReference>
<dbReference type="PANTHER" id="PTHR21310:SF40">
    <property type="entry name" value="AMINOGLYCOSIDE PHOSPHOTRANSFERASE DOMAIN-CONTAINING PROTEIN-RELATED"/>
    <property type="match status" value="1"/>
</dbReference>
<feature type="region of interest" description="Disordered" evidence="1">
    <location>
        <begin position="1"/>
        <end position="34"/>
    </location>
</feature>
<sequence>MKATEARGGRTENGESEERRMSDKRSQWLTPKVRDDEQARESLQGWFATVLPDERVRVAAISRPATGGSSETLFVDVTRDTGHAALTERFVVKVEPLDFQLNYSRSLPDEYRLLETLSARGLPVPAPRWFETDPAILGASFFVMDFVTGRTPPHRPSYNAEGWLHDAPVSDRRHLWDSAMQGLCGLAAVPAADVAFLSRPALGGSGIEQQLGYWGAALGWSTDGAAPAMLRRALGWLEDRMPAQPDRLSWGDARIGNMLFAGFDCRAIVDWELASLAGPLADLSWWLFFDDIHSSDQNLPRLDGLGDRKATIARFEELTDHSSEHLPWFMVFTALRLSTLFIRRLQMVPIDGQSATNNYAYRYLEQLMDSVPAQYSQETRAC</sequence>
<dbReference type="Gene3D" id="3.90.1200.10">
    <property type="match status" value="1"/>
</dbReference>
<comment type="caution">
    <text evidence="3">The sequence shown here is derived from an EMBL/GenBank/DDBJ whole genome shotgun (WGS) entry which is preliminary data.</text>
</comment>
<dbReference type="Gene3D" id="3.30.200.20">
    <property type="entry name" value="Phosphorylase Kinase, domain 1"/>
    <property type="match status" value="1"/>
</dbReference>
<evidence type="ECO:0000313" key="3">
    <source>
        <dbReference type="EMBL" id="PZQ24491.1"/>
    </source>
</evidence>
<dbReference type="SUPFAM" id="SSF56112">
    <property type="entry name" value="Protein kinase-like (PK-like)"/>
    <property type="match status" value="1"/>
</dbReference>
<feature type="domain" description="Aminoglycoside phosphotransferase" evidence="2">
    <location>
        <begin position="72"/>
        <end position="310"/>
    </location>
</feature>
<dbReference type="InterPro" id="IPR051678">
    <property type="entry name" value="AGP_Transferase"/>
</dbReference>
<dbReference type="PANTHER" id="PTHR21310">
    <property type="entry name" value="AMINOGLYCOSIDE PHOSPHOTRANSFERASE-RELATED-RELATED"/>
    <property type="match status" value="1"/>
</dbReference>
<protein>
    <submittedName>
        <fullName evidence="3">Phosphotransferase family protein</fullName>
    </submittedName>
</protein>
<evidence type="ECO:0000313" key="4">
    <source>
        <dbReference type="Proteomes" id="UP000248597"/>
    </source>
</evidence>
<name>A0A2W5L512_SPHMC</name>
<keyword evidence="3" id="KW-0808">Transferase</keyword>
<reference evidence="3 4" key="1">
    <citation type="submission" date="2017-08" db="EMBL/GenBank/DDBJ databases">
        <title>Infants hospitalized years apart are colonized by the same room-sourced microbial strains.</title>
        <authorList>
            <person name="Brooks B."/>
            <person name="Olm M.R."/>
            <person name="Firek B.A."/>
            <person name="Baker R."/>
            <person name="Thomas B.C."/>
            <person name="Morowitz M.J."/>
            <person name="Banfield J.F."/>
        </authorList>
    </citation>
    <scope>NUCLEOTIDE SEQUENCE [LARGE SCALE GENOMIC DNA]</scope>
    <source>
        <strain evidence="3">S2_005_003_R2_47</strain>
    </source>
</reference>
<dbReference type="CDD" id="cd05154">
    <property type="entry name" value="ACAD10_11_N-like"/>
    <property type="match status" value="1"/>
</dbReference>
<dbReference type="GO" id="GO:0016740">
    <property type="term" value="F:transferase activity"/>
    <property type="evidence" value="ECO:0007669"/>
    <property type="project" value="UniProtKB-KW"/>
</dbReference>
<dbReference type="EMBL" id="QFPJ01000002">
    <property type="protein sequence ID" value="PZQ24491.1"/>
    <property type="molecule type" value="Genomic_DNA"/>
</dbReference>
<gene>
    <name evidence="3" type="ORF">DI569_01325</name>
</gene>
<evidence type="ECO:0000259" key="2">
    <source>
        <dbReference type="Pfam" id="PF01636"/>
    </source>
</evidence>
<organism evidence="3 4">
    <name type="scientific">Sphingopyxis macrogoltabida</name>
    <name type="common">Sphingomonas macrogoltabidus</name>
    <dbReference type="NCBI Taxonomy" id="33050"/>
    <lineage>
        <taxon>Bacteria</taxon>
        <taxon>Pseudomonadati</taxon>
        <taxon>Pseudomonadota</taxon>
        <taxon>Alphaproteobacteria</taxon>
        <taxon>Sphingomonadales</taxon>
        <taxon>Sphingomonadaceae</taxon>
        <taxon>Sphingopyxis</taxon>
    </lineage>
</organism>
<proteinExistence type="predicted"/>